<dbReference type="AlphaFoldDB" id="A0A9P3UKB6"/>
<keyword evidence="7 12" id="KW-0496">Mitochondrion</keyword>
<feature type="domain" description="AAA+ ATPase" evidence="14">
    <location>
        <begin position="169"/>
        <end position="340"/>
    </location>
</feature>
<dbReference type="GO" id="GO:0000723">
    <property type="term" value="P:telomere maintenance"/>
    <property type="evidence" value="ECO:0007669"/>
    <property type="project" value="InterPro"/>
</dbReference>
<dbReference type="GO" id="GO:0003677">
    <property type="term" value="F:DNA binding"/>
    <property type="evidence" value="ECO:0007669"/>
    <property type="project" value="UniProtKB-KW"/>
</dbReference>
<dbReference type="HAMAP" id="MF_03176">
    <property type="entry name" value="PIF1"/>
    <property type="match status" value="1"/>
</dbReference>
<dbReference type="GO" id="GO:0005739">
    <property type="term" value="C:mitochondrion"/>
    <property type="evidence" value="ECO:0007669"/>
    <property type="project" value="UniProtKB-SubCell"/>
</dbReference>
<dbReference type="EMBL" id="BRPK01000003">
    <property type="protein sequence ID" value="GLB36503.1"/>
    <property type="molecule type" value="Genomic_DNA"/>
</dbReference>
<dbReference type="InterPro" id="IPR051055">
    <property type="entry name" value="PIF1_helicase"/>
</dbReference>
<dbReference type="CDD" id="cd18809">
    <property type="entry name" value="SF1_C_RecD"/>
    <property type="match status" value="1"/>
</dbReference>
<evidence type="ECO:0000256" key="2">
    <source>
        <dbReference type="ARBA" id="ARBA00022763"/>
    </source>
</evidence>
<comment type="similarity">
    <text evidence="12">Belongs to the helicase family. PIF1 subfamily.</text>
</comment>
<evidence type="ECO:0000256" key="4">
    <source>
        <dbReference type="ARBA" id="ARBA00022806"/>
    </source>
</evidence>
<evidence type="ECO:0000256" key="10">
    <source>
        <dbReference type="ARBA" id="ARBA00023235"/>
    </source>
</evidence>
<dbReference type="Proteomes" id="UP001063166">
    <property type="component" value="Unassembled WGS sequence"/>
</dbReference>
<proteinExistence type="inferred from homology"/>
<dbReference type="InterPro" id="IPR037056">
    <property type="entry name" value="RNase_H1_N_sf"/>
</dbReference>
<evidence type="ECO:0000256" key="13">
    <source>
        <dbReference type="SAM" id="MobiDB-lite"/>
    </source>
</evidence>
<dbReference type="GO" id="GO:0006310">
    <property type="term" value="P:DNA recombination"/>
    <property type="evidence" value="ECO:0007669"/>
    <property type="project" value="UniProtKB-UniRule"/>
</dbReference>
<evidence type="ECO:0000256" key="8">
    <source>
        <dbReference type="ARBA" id="ARBA00023172"/>
    </source>
</evidence>
<evidence type="ECO:0000256" key="3">
    <source>
        <dbReference type="ARBA" id="ARBA00022801"/>
    </source>
</evidence>
<organism evidence="15 16">
    <name type="scientific">Lyophyllum shimeji</name>
    <name type="common">Hon-shimeji</name>
    <name type="synonym">Tricholoma shimeji</name>
    <dbReference type="NCBI Taxonomy" id="47721"/>
    <lineage>
        <taxon>Eukaryota</taxon>
        <taxon>Fungi</taxon>
        <taxon>Dikarya</taxon>
        <taxon>Basidiomycota</taxon>
        <taxon>Agaricomycotina</taxon>
        <taxon>Agaricomycetes</taxon>
        <taxon>Agaricomycetidae</taxon>
        <taxon>Agaricales</taxon>
        <taxon>Tricholomatineae</taxon>
        <taxon>Lyophyllaceae</taxon>
        <taxon>Lyophyllum</taxon>
    </lineage>
</organism>
<evidence type="ECO:0000256" key="12">
    <source>
        <dbReference type="HAMAP-Rule" id="MF_03176"/>
    </source>
</evidence>
<dbReference type="InterPro" id="IPR049163">
    <property type="entry name" value="Pif1-like_2B_dom"/>
</dbReference>
<evidence type="ECO:0000313" key="15">
    <source>
        <dbReference type="EMBL" id="GLB36503.1"/>
    </source>
</evidence>
<keyword evidence="1 12" id="KW-0547">Nucleotide-binding</keyword>
<feature type="binding site" evidence="12">
    <location>
        <begin position="177"/>
        <end position="184"/>
    </location>
    <ligand>
        <name>ATP</name>
        <dbReference type="ChEBI" id="CHEBI:30616"/>
    </ligand>
</feature>
<dbReference type="InterPro" id="IPR003593">
    <property type="entry name" value="AAA+_ATPase"/>
</dbReference>
<comment type="subunit">
    <text evidence="12">Monomer.</text>
</comment>
<dbReference type="InterPro" id="IPR027417">
    <property type="entry name" value="P-loop_NTPase"/>
</dbReference>
<comment type="subcellular location">
    <subcellularLocation>
        <location evidence="12">Nucleus</location>
    </subcellularLocation>
    <subcellularLocation>
        <location evidence="12">Mitochondrion</location>
    </subcellularLocation>
</comment>
<keyword evidence="6 12" id="KW-0238">DNA-binding</keyword>
<gene>
    <name evidence="12" type="primary">PIF1</name>
    <name evidence="15" type="ORF">LshimejAT787_0307910</name>
</gene>
<dbReference type="EC" id="5.6.2.3" evidence="12"/>
<keyword evidence="11 12" id="KW-0539">Nucleus</keyword>
<keyword evidence="5 12" id="KW-0067">ATP-binding</keyword>
<comment type="function">
    <text evidence="12">DNA-dependent ATPase and 5'-3' DNA helicase required for the maintenance of both mitochondrial and nuclear genome stability.</text>
</comment>
<keyword evidence="16" id="KW-1185">Reference proteome</keyword>
<feature type="region of interest" description="Disordered" evidence="13">
    <location>
        <begin position="106"/>
        <end position="148"/>
    </location>
</feature>
<keyword evidence="2 12" id="KW-0227">DNA damage</keyword>
<evidence type="ECO:0000313" key="16">
    <source>
        <dbReference type="Proteomes" id="UP001063166"/>
    </source>
</evidence>
<dbReference type="InterPro" id="IPR009027">
    <property type="entry name" value="Ribosomal_bL9/RNase_H1_N"/>
</dbReference>
<evidence type="ECO:0000256" key="9">
    <source>
        <dbReference type="ARBA" id="ARBA00023204"/>
    </source>
</evidence>
<dbReference type="SUPFAM" id="SSF55658">
    <property type="entry name" value="L9 N-domain-like"/>
    <property type="match status" value="1"/>
</dbReference>
<accession>A0A9P3UKB6</accession>
<dbReference type="GO" id="GO:0043139">
    <property type="term" value="F:5'-3' DNA helicase activity"/>
    <property type="evidence" value="ECO:0007669"/>
    <property type="project" value="UniProtKB-UniRule"/>
</dbReference>
<evidence type="ECO:0000256" key="7">
    <source>
        <dbReference type="ARBA" id="ARBA00023128"/>
    </source>
</evidence>
<dbReference type="PANTHER" id="PTHR47642">
    <property type="entry name" value="ATP-DEPENDENT DNA HELICASE"/>
    <property type="match status" value="1"/>
</dbReference>
<dbReference type="Gene3D" id="3.40.970.10">
    <property type="entry name" value="Ribonuclease H1, N-terminal domain"/>
    <property type="match status" value="1"/>
</dbReference>
<feature type="DNA-binding region" evidence="12">
    <location>
        <begin position="589"/>
        <end position="608"/>
    </location>
</feature>
<evidence type="ECO:0000256" key="5">
    <source>
        <dbReference type="ARBA" id="ARBA00022840"/>
    </source>
</evidence>
<evidence type="ECO:0000256" key="11">
    <source>
        <dbReference type="ARBA" id="ARBA00023242"/>
    </source>
</evidence>
<keyword evidence="10 12" id="KW-0413">Isomerase</keyword>
<dbReference type="Gene3D" id="3.40.50.300">
    <property type="entry name" value="P-loop containing nucleotide triphosphate hydrolases"/>
    <property type="match status" value="1"/>
</dbReference>
<dbReference type="PANTHER" id="PTHR47642:SF5">
    <property type="entry name" value="ATP-DEPENDENT DNA HELICASE"/>
    <property type="match status" value="1"/>
</dbReference>
<evidence type="ECO:0000256" key="1">
    <source>
        <dbReference type="ARBA" id="ARBA00022741"/>
    </source>
</evidence>
<dbReference type="CDD" id="cd18037">
    <property type="entry name" value="DEXSc_Pif1_like"/>
    <property type="match status" value="1"/>
</dbReference>
<dbReference type="GO" id="GO:0005634">
    <property type="term" value="C:nucleus"/>
    <property type="evidence" value="ECO:0007669"/>
    <property type="project" value="UniProtKB-SubCell"/>
</dbReference>
<dbReference type="InterPro" id="IPR011320">
    <property type="entry name" value="RNase_H1_N"/>
</dbReference>
<comment type="caution">
    <text evidence="15">The sequence shown here is derived from an EMBL/GenBank/DDBJ whole genome shotgun (WGS) entry which is preliminary data.</text>
</comment>
<protein>
    <recommendedName>
        <fullName evidence="12">ATP-dependent DNA helicase PIF1</fullName>
        <ecNumber evidence="12">5.6.2.3</ecNumber>
    </recommendedName>
    <alternativeName>
        <fullName evidence="12">DNA 5'-3' helicase PIF1</fullName>
    </alternativeName>
    <alternativeName>
        <fullName evidence="12">DNA repair and recombination helicase PIF1</fullName>
    </alternativeName>
</protein>
<dbReference type="Pfam" id="PF05970">
    <property type="entry name" value="PIF1"/>
    <property type="match status" value="1"/>
</dbReference>
<sequence>MPRRRKEKFYAVLNGRWGRQICTRWEDYRQATYSFSGASSKSFLSYEDAVKWLEQSGFPPPQLNEQGAQMLLTSLATAGPSTPRRRYPNSTTYWQDHRAARVDVGVQTSPVSSPARRPPTVTPISLRRTASHSRRTPQQPIVVNDPPPVQLPPVQLSEEQRQVLELVKSGRNVFFTGPAGTGKSVLLREIIRELKLIKQVAVTATTGIAGVNIGGSTVHSFAGIGLGKEKAETLAEKIKYSSHTSERWRSVQVLIIDEISMMDAMLFDKLEYIAREVRDCQEPFGGIQLALSGDFYQLPPVPEQSHEYRMPATYAFDAVSWSRCIARPIFLTQVFRQTDNTFVDILSSMRVGVLSSKHIELLRRLSRPLHYEDGIEPSELFPLRKEVESCNNCRLAALPGPSTVYKSTDRAGYDYRHQSISDESANKLLDRLVAVPKLTLKLGAQVMLIQNVVQKVLVNGSVGRVIEFLTTSEAVARNIAIAEIMPTKGRYPHHQLQPELPEVSPSDMRPLNNNLFSNKEKWPLVRFTNGNELLCAPLEFTVEGFMGNTEASRLQVPLILAWSLSIHKSQGQTLTRVKVDLGRIFEKGQAYVAISRATTMKHLEIRNFQPGKIMAHPRVIEWHRHWTAGSCKQENSHPEMDSDEAISRYWDDTDDWNDIDDWNDSEDVKPQVRPVSC</sequence>
<dbReference type="Pfam" id="PF21530">
    <property type="entry name" value="Pif1_2B_dom"/>
    <property type="match status" value="1"/>
</dbReference>
<name>A0A9P3UKB6_LYOSH</name>
<dbReference type="GO" id="GO:0016787">
    <property type="term" value="F:hydrolase activity"/>
    <property type="evidence" value="ECO:0007669"/>
    <property type="project" value="UniProtKB-KW"/>
</dbReference>
<comment type="catalytic activity">
    <reaction evidence="12">
        <text>ATP + H2O = ADP + phosphate + H(+)</text>
        <dbReference type="Rhea" id="RHEA:13065"/>
        <dbReference type="ChEBI" id="CHEBI:15377"/>
        <dbReference type="ChEBI" id="CHEBI:15378"/>
        <dbReference type="ChEBI" id="CHEBI:30616"/>
        <dbReference type="ChEBI" id="CHEBI:43474"/>
        <dbReference type="ChEBI" id="CHEBI:456216"/>
        <dbReference type="EC" id="5.6.2.3"/>
    </reaction>
</comment>
<dbReference type="SMART" id="SM00382">
    <property type="entry name" value="AAA"/>
    <property type="match status" value="1"/>
</dbReference>
<keyword evidence="8 12" id="KW-0233">DNA recombination</keyword>
<keyword evidence="9 12" id="KW-0234">DNA repair</keyword>
<comment type="cofactor">
    <cofactor evidence="12">
        <name>Mg(2+)</name>
        <dbReference type="ChEBI" id="CHEBI:18420"/>
    </cofactor>
</comment>
<dbReference type="SUPFAM" id="SSF52540">
    <property type="entry name" value="P-loop containing nucleoside triphosphate hydrolases"/>
    <property type="match status" value="2"/>
</dbReference>
<dbReference type="GO" id="GO:0006281">
    <property type="term" value="P:DNA repair"/>
    <property type="evidence" value="ECO:0007669"/>
    <property type="project" value="UniProtKB-UniRule"/>
</dbReference>
<dbReference type="GO" id="GO:0005524">
    <property type="term" value="F:ATP binding"/>
    <property type="evidence" value="ECO:0007669"/>
    <property type="project" value="UniProtKB-UniRule"/>
</dbReference>
<dbReference type="OrthoDB" id="432234at2759"/>
<dbReference type="Pfam" id="PF01693">
    <property type="entry name" value="Cauli_VI"/>
    <property type="match status" value="1"/>
</dbReference>
<reference evidence="15" key="1">
    <citation type="submission" date="2022-07" db="EMBL/GenBank/DDBJ databases">
        <title>The genome of Lyophyllum shimeji provides insight into the initial evolution of ectomycorrhizal fungal genome.</title>
        <authorList>
            <person name="Kobayashi Y."/>
            <person name="Shibata T."/>
            <person name="Hirakawa H."/>
            <person name="Shigenobu S."/>
            <person name="Nishiyama T."/>
            <person name="Yamada A."/>
            <person name="Hasebe M."/>
            <person name="Kawaguchi M."/>
        </authorList>
    </citation>
    <scope>NUCLEOTIDE SEQUENCE</scope>
    <source>
        <strain evidence="15">AT787</strain>
    </source>
</reference>
<keyword evidence="4 12" id="KW-0347">Helicase</keyword>
<evidence type="ECO:0000259" key="14">
    <source>
        <dbReference type="SMART" id="SM00382"/>
    </source>
</evidence>
<dbReference type="InterPro" id="IPR048293">
    <property type="entry name" value="PIF1_RRM3_pfh1"/>
</dbReference>
<keyword evidence="3 12" id="KW-0378">Hydrolase</keyword>
<evidence type="ECO:0000256" key="6">
    <source>
        <dbReference type="ARBA" id="ARBA00023125"/>
    </source>
</evidence>
<dbReference type="InterPro" id="IPR010285">
    <property type="entry name" value="DNA_helicase_pif1-like_DEAD"/>
</dbReference>